<dbReference type="STRING" id="995034.SAMN05216219_1753"/>
<dbReference type="RefSeq" id="WP_218151851.1">
    <property type="nucleotide sequence ID" value="NZ_FOVM01000004.1"/>
</dbReference>
<name>A0A1I5B5Y6_9MICO</name>
<organism evidence="2 3">
    <name type="scientific">Mycetocola miduiensis</name>
    <dbReference type="NCBI Taxonomy" id="995034"/>
    <lineage>
        <taxon>Bacteria</taxon>
        <taxon>Bacillati</taxon>
        <taxon>Actinomycetota</taxon>
        <taxon>Actinomycetes</taxon>
        <taxon>Micrococcales</taxon>
        <taxon>Microbacteriaceae</taxon>
        <taxon>Mycetocola</taxon>
    </lineage>
</organism>
<keyword evidence="1" id="KW-0812">Transmembrane</keyword>
<dbReference type="Pfam" id="PF19700">
    <property type="entry name" value="DUF6198"/>
    <property type="match status" value="1"/>
</dbReference>
<evidence type="ECO:0000313" key="2">
    <source>
        <dbReference type="EMBL" id="SFN70117.1"/>
    </source>
</evidence>
<keyword evidence="1" id="KW-1133">Transmembrane helix</keyword>
<feature type="transmembrane region" description="Helical" evidence="1">
    <location>
        <begin position="167"/>
        <end position="187"/>
    </location>
</feature>
<dbReference type="PANTHER" id="PTHR40078">
    <property type="entry name" value="INTEGRAL MEMBRANE PROTEIN-RELATED"/>
    <property type="match status" value="1"/>
</dbReference>
<proteinExistence type="predicted"/>
<sequence>MLRRSIQLLLGLLLYGIALALIVRAAIGVAPWDVLTQGISLKTGWGFGAITIGVGAVVLLIWIPLKQKPGIGTVLNVLLVGPAADLGLWLIPENLDLWLRILLFPTGLFVLALATGLYIGARFGAGPRDGLMTGIHERTGWPIWVGRTGVELVVLTAGWILGGNVGVGTVLFALLVGPLCNITIPWFRIALPGDAVDDQLQGSVEPSEPLVDSPAN</sequence>
<dbReference type="Proteomes" id="UP000198867">
    <property type="component" value="Unassembled WGS sequence"/>
</dbReference>
<feature type="transmembrane region" description="Helical" evidence="1">
    <location>
        <begin position="70"/>
        <end position="91"/>
    </location>
</feature>
<feature type="transmembrane region" description="Helical" evidence="1">
    <location>
        <begin position="97"/>
        <end position="120"/>
    </location>
</feature>
<dbReference type="PANTHER" id="PTHR40078:SF1">
    <property type="entry name" value="INTEGRAL MEMBRANE PROTEIN"/>
    <property type="match status" value="1"/>
</dbReference>
<protein>
    <submittedName>
        <fullName evidence="2">Uncharacterized membrane protein YczE</fullName>
    </submittedName>
</protein>
<gene>
    <name evidence="2" type="ORF">SAMN05216219_1753</name>
</gene>
<keyword evidence="3" id="KW-1185">Reference proteome</keyword>
<feature type="transmembrane region" description="Helical" evidence="1">
    <location>
        <begin position="44"/>
        <end position="63"/>
    </location>
</feature>
<keyword evidence="1" id="KW-0472">Membrane</keyword>
<dbReference type="AlphaFoldDB" id="A0A1I5B5Y6"/>
<evidence type="ECO:0000256" key="1">
    <source>
        <dbReference type="SAM" id="Phobius"/>
    </source>
</evidence>
<feature type="transmembrane region" description="Helical" evidence="1">
    <location>
        <begin position="141"/>
        <end position="161"/>
    </location>
</feature>
<evidence type="ECO:0000313" key="3">
    <source>
        <dbReference type="Proteomes" id="UP000198867"/>
    </source>
</evidence>
<dbReference type="InterPro" id="IPR038750">
    <property type="entry name" value="YczE/YyaS-like"/>
</dbReference>
<accession>A0A1I5B5Y6</accession>
<dbReference type="EMBL" id="FOVM01000004">
    <property type="protein sequence ID" value="SFN70117.1"/>
    <property type="molecule type" value="Genomic_DNA"/>
</dbReference>
<reference evidence="3" key="1">
    <citation type="submission" date="2016-10" db="EMBL/GenBank/DDBJ databases">
        <authorList>
            <person name="Varghese N."/>
            <person name="Submissions S."/>
        </authorList>
    </citation>
    <scope>NUCLEOTIDE SEQUENCE [LARGE SCALE GENOMIC DNA]</scope>
    <source>
        <strain evidence="3">CGMCC 1.11101</strain>
    </source>
</reference>